<dbReference type="OrthoDB" id="5175656at2759"/>
<dbReference type="EMBL" id="JADBJN010000001">
    <property type="protein sequence ID" value="KAG5682244.1"/>
    <property type="molecule type" value="Genomic_DNA"/>
</dbReference>
<dbReference type="GO" id="GO:0006508">
    <property type="term" value="P:proteolysis"/>
    <property type="evidence" value="ECO:0007669"/>
    <property type="project" value="InterPro"/>
</dbReference>
<dbReference type="Proteomes" id="UP001107558">
    <property type="component" value="Chromosome 1"/>
</dbReference>
<protein>
    <submittedName>
        <fullName evidence="2">Uncharacterized protein</fullName>
    </submittedName>
</protein>
<proteinExistence type="inferred from homology"/>
<dbReference type="AlphaFoldDB" id="A0A9J6CJS6"/>
<gene>
    <name evidence="2" type="ORF">PVAND_011608</name>
</gene>
<evidence type="ECO:0000313" key="2">
    <source>
        <dbReference type="EMBL" id="KAG5682244.1"/>
    </source>
</evidence>
<evidence type="ECO:0000313" key="3">
    <source>
        <dbReference type="Proteomes" id="UP001107558"/>
    </source>
</evidence>
<dbReference type="GO" id="GO:0070004">
    <property type="term" value="F:cysteine-type exopeptidase activity"/>
    <property type="evidence" value="ECO:0007669"/>
    <property type="project" value="InterPro"/>
</dbReference>
<name>A0A9J6CJS6_POLVA</name>
<comment type="caution">
    <text evidence="2">The sequence shown here is derived from an EMBL/GenBank/DDBJ whole genome shotgun (WGS) entry which is preliminary data.</text>
</comment>
<dbReference type="PANTHER" id="PTHR12994">
    <property type="entry name" value="SECERNIN"/>
    <property type="match status" value="1"/>
</dbReference>
<evidence type="ECO:0000256" key="1">
    <source>
        <dbReference type="ARBA" id="ARBA00005705"/>
    </source>
</evidence>
<sequence length="332" mass="37086">MASEVFVVRAPLTIDNSIVFGRNSFSFCCKEILYTAKEEGSLAYIINGTCGSNEKNVSISMIFAENKPENGLSALDLTKFILRVAKSAEDAIDVIAKLIDQNEETVDIAASPKYSFFICDNLNVYVIDIVGKLWAAEKVEETFRAFCDGFSVKTKIDKKSEGLEDKLKQLGLYDANGELNFSEALSMTVTDKKWPCNDPVDGFSAQQMFDVLRASASNSNKDISSSFASILKSSVSVHWFTGTNDPTLSVFKPFIFTPNARISPLTRIKENEDETLLRKLHDKKNWEQVGELLKSLEKSCVNEIDGYADNVPIAELDELFKDCVESEVKFYR</sequence>
<dbReference type="GO" id="GO:0016805">
    <property type="term" value="F:dipeptidase activity"/>
    <property type="evidence" value="ECO:0007669"/>
    <property type="project" value="InterPro"/>
</dbReference>
<reference evidence="2" key="1">
    <citation type="submission" date="2021-03" db="EMBL/GenBank/DDBJ databases">
        <title>Chromosome level genome of the anhydrobiotic midge Polypedilum vanderplanki.</title>
        <authorList>
            <person name="Yoshida Y."/>
            <person name="Kikawada T."/>
            <person name="Gusev O."/>
        </authorList>
    </citation>
    <scope>NUCLEOTIDE SEQUENCE</scope>
    <source>
        <strain evidence="2">NIAS01</strain>
        <tissue evidence="2">Whole body or cell culture</tissue>
    </source>
</reference>
<comment type="similarity">
    <text evidence="1">Belongs to the peptidase C69 family. Secernin subfamily.</text>
</comment>
<dbReference type="PANTHER" id="PTHR12994:SF17">
    <property type="entry name" value="LD30995P"/>
    <property type="match status" value="1"/>
</dbReference>
<organism evidence="2 3">
    <name type="scientific">Polypedilum vanderplanki</name>
    <name type="common">Sleeping chironomid midge</name>
    <dbReference type="NCBI Taxonomy" id="319348"/>
    <lineage>
        <taxon>Eukaryota</taxon>
        <taxon>Metazoa</taxon>
        <taxon>Ecdysozoa</taxon>
        <taxon>Arthropoda</taxon>
        <taxon>Hexapoda</taxon>
        <taxon>Insecta</taxon>
        <taxon>Pterygota</taxon>
        <taxon>Neoptera</taxon>
        <taxon>Endopterygota</taxon>
        <taxon>Diptera</taxon>
        <taxon>Nematocera</taxon>
        <taxon>Chironomoidea</taxon>
        <taxon>Chironomidae</taxon>
        <taxon>Chironominae</taxon>
        <taxon>Polypedilum</taxon>
        <taxon>Polypedilum</taxon>
    </lineage>
</organism>
<accession>A0A9J6CJS6</accession>
<dbReference type="InterPro" id="IPR005322">
    <property type="entry name" value="Peptidase_C69"/>
</dbReference>
<keyword evidence="3" id="KW-1185">Reference proteome</keyword>